<dbReference type="Gene3D" id="2.50.20.10">
    <property type="entry name" value="Lipoprotein localisation LolA/LolB/LppX"/>
    <property type="match status" value="1"/>
</dbReference>
<organism evidence="2 3">
    <name type="scientific">Fimbriimonas ginsengisoli</name>
    <dbReference type="NCBI Taxonomy" id="1005039"/>
    <lineage>
        <taxon>Bacteria</taxon>
        <taxon>Bacillati</taxon>
        <taxon>Armatimonadota</taxon>
        <taxon>Fimbriimonadia</taxon>
        <taxon>Fimbriimonadales</taxon>
        <taxon>Fimbriimonadaceae</taxon>
        <taxon>Fimbriimonas</taxon>
    </lineage>
</organism>
<evidence type="ECO:0000313" key="2">
    <source>
        <dbReference type="EMBL" id="MBI1756910.1"/>
    </source>
</evidence>
<evidence type="ECO:0000259" key="1">
    <source>
        <dbReference type="Pfam" id="PF17131"/>
    </source>
</evidence>
<protein>
    <submittedName>
        <fullName evidence="2">Outer membrane lipoprotein-sorting protein</fullName>
    </submittedName>
</protein>
<reference evidence="2" key="1">
    <citation type="submission" date="2020-07" db="EMBL/GenBank/DDBJ databases">
        <title>Huge and variable diversity of episymbiotic CPR bacteria and DPANN archaea in groundwater ecosystems.</title>
        <authorList>
            <person name="He C.Y."/>
            <person name="Keren R."/>
            <person name="Whittaker M."/>
            <person name="Farag I.F."/>
            <person name="Doudna J."/>
            <person name="Cate J.H.D."/>
            <person name="Banfield J.F."/>
        </authorList>
    </citation>
    <scope>NUCLEOTIDE SEQUENCE</scope>
    <source>
        <strain evidence="2">NC_groundwater_17_Pr7_B-0.1um_64_12</strain>
    </source>
</reference>
<dbReference type="Pfam" id="PF17131">
    <property type="entry name" value="LolA_like"/>
    <property type="match status" value="1"/>
</dbReference>
<feature type="domain" description="Uncharacterized protein TP-0789" evidence="1">
    <location>
        <begin position="146"/>
        <end position="231"/>
    </location>
</feature>
<accession>A0A931LY59</accession>
<comment type="caution">
    <text evidence="2">The sequence shown here is derived from an EMBL/GenBank/DDBJ whole genome shotgun (WGS) entry which is preliminary data.</text>
</comment>
<sequence>MSPLAALLLLAAHDGPKIDDFVQPRLHDASFTARVEKGDQNELAKINKDFGQAYRFQFTNVKVKEPFKLRLETNVEDTEITYVINGARQMYWIPKARIHISKDFSSEPGRRQSALDFGLLTPSLFESLFDAAFVRQDRATGGYVFDITYKKDDTSRSRVWVDPEKHYVFKREWYNQVGRQLATFLYERPREVGGVWLPTRLTVRNTDNKVAGITHYEGVKVNTGLADSLFQIR</sequence>
<dbReference type="Proteomes" id="UP000727962">
    <property type="component" value="Unassembled WGS sequence"/>
</dbReference>
<proteinExistence type="predicted"/>
<gene>
    <name evidence="2" type="ORF">HYR64_07380</name>
</gene>
<dbReference type="EMBL" id="JACOSL010000043">
    <property type="protein sequence ID" value="MBI1756910.1"/>
    <property type="molecule type" value="Genomic_DNA"/>
</dbReference>
<dbReference type="InterPro" id="IPR033399">
    <property type="entry name" value="TP_0789-like"/>
</dbReference>
<dbReference type="AlphaFoldDB" id="A0A931LY59"/>
<name>A0A931LY59_FIMGI</name>
<keyword evidence="2" id="KW-0449">Lipoprotein</keyword>
<evidence type="ECO:0000313" key="3">
    <source>
        <dbReference type="Proteomes" id="UP000727962"/>
    </source>
</evidence>